<protein>
    <submittedName>
        <fullName evidence="6">Protein UL94</fullName>
    </submittedName>
</protein>
<evidence type="ECO:0000313" key="6">
    <source>
        <dbReference type="EMBL" id="AKT72696.1"/>
    </source>
</evidence>
<name>A0A0K1GZU4_9BETA</name>
<keyword evidence="5" id="KW-1035">Host cytoplasm</keyword>
<dbReference type="InterPro" id="IPR004286">
    <property type="entry name" value="Herpes_UL16/UL94"/>
</dbReference>
<keyword evidence="1" id="KW-1048">Host nucleus</keyword>
<evidence type="ECO:0000256" key="1">
    <source>
        <dbReference type="ARBA" id="ARBA00022562"/>
    </source>
</evidence>
<organism evidence="6 7">
    <name type="scientific">Cynomolgus macaque cytomegalovirus strain Mauritius</name>
    <dbReference type="NCBI Taxonomy" id="1690255"/>
    <lineage>
        <taxon>Viruses</taxon>
        <taxon>Duplodnaviria</taxon>
        <taxon>Heunggongvirae</taxon>
        <taxon>Peploviricota</taxon>
        <taxon>Herviviricetes</taxon>
        <taxon>Herpesvirales</taxon>
        <taxon>Orthoherpesviridae</taxon>
        <taxon>Betaherpesvirinae</taxon>
        <taxon>Cytomegalovirus</taxon>
        <taxon>Cytomegalovirus macacinebeta3</taxon>
    </lineage>
</organism>
<reference evidence="6 7" key="1">
    <citation type="journal article" date="2016" name="BMC Genomics">
        <title>A novel strain of cynomolgus macaque cytomegalovirus: implications for host-virus co-evolution.</title>
        <authorList>
            <person name="Russell J.N."/>
            <person name="Marsh A.K."/>
            <person name="Willer D.O."/>
            <person name="Ambagala A.P."/>
            <person name="Dzamba M."/>
            <person name="Chan J.K."/>
            <person name="Pilon R."/>
            <person name="Fournier J."/>
            <person name="Brudno M."/>
            <person name="Antony J.M."/>
            <person name="Sandstrom P."/>
            <person name="Evans B.J."/>
            <person name="MacDonald K.S."/>
        </authorList>
    </citation>
    <scope>NUCLEOTIDE SEQUENCE [LARGE SCALE GENOMIC DNA]</scope>
    <source>
        <strain evidence="6">Mauritius</strain>
    </source>
</reference>
<keyword evidence="4" id="KW-0426">Late protein</keyword>
<evidence type="ECO:0000256" key="4">
    <source>
        <dbReference type="ARBA" id="ARBA00022921"/>
    </source>
</evidence>
<gene>
    <name evidence="6" type="primary">CyUL94</name>
</gene>
<dbReference type="Proteomes" id="UP000118435">
    <property type="component" value="Segment"/>
</dbReference>
<keyword evidence="2" id="KW-0920">Virion tegument</keyword>
<sequence>MASGGITSNDSRCLRQFLQKECCWRQVGRGQKHREFQAVACRSAIFSPPGGDASCLACQLLLFKRGGENLICFSCNGNYMGTFCCPRIQRVRQDLVGLHTTYKLVFLGQLGPARIDFVPAFSSMTSVVPRCSITPSLLYEVCTLVPPEEAEKIRVKGCSGSYEPGMEKAISLGGAGAWLVNNSSGYTLYFYILCYDLFTVCGNDQETPSMARLMALATACGQVGCTYCKDHGGHVDPTGCYIGPVPDKGNCLCYTLCNSPTMNPITNENPVAFFCDVERATYLCAVGSKTKSKVTLADSLDYHIGAKNETGDWLPLNASAWQLVRVEEPVSRMIVCACPVLKNLVH</sequence>
<dbReference type="EMBL" id="KP796148">
    <property type="protein sequence ID" value="AKT72696.1"/>
    <property type="molecule type" value="Genomic_DNA"/>
</dbReference>
<evidence type="ECO:0000256" key="2">
    <source>
        <dbReference type="ARBA" id="ARBA00022580"/>
    </source>
</evidence>
<accession>A0A0K1GZU4</accession>
<dbReference type="GO" id="GO:0044423">
    <property type="term" value="C:virion component"/>
    <property type="evidence" value="ECO:0007669"/>
    <property type="project" value="UniProtKB-KW"/>
</dbReference>
<keyword evidence="3" id="KW-0946">Virion</keyword>
<proteinExistence type="predicted"/>
<evidence type="ECO:0000313" key="7">
    <source>
        <dbReference type="Proteomes" id="UP000118435"/>
    </source>
</evidence>
<dbReference type="Pfam" id="PF03044">
    <property type="entry name" value="Herpes_UL16"/>
    <property type="match status" value="1"/>
</dbReference>
<evidence type="ECO:0000256" key="3">
    <source>
        <dbReference type="ARBA" id="ARBA00022844"/>
    </source>
</evidence>
<evidence type="ECO:0000256" key="5">
    <source>
        <dbReference type="ARBA" id="ARBA00023200"/>
    </source>
</evidence>